<dbReference type="EMBL" id="JAJFAZ020000008">
    <property type="protein sequence ID" value="KAI5313367.1"/>
    <property type="molecule type" value="Genomic_DNA"/>
</dbReference>
<gene>
    <name evidence="2" type="ORF">L3X38_042541</name>
</gene>
<reference evidence="2 3" key="1">
    <citation type="journal article" date="2022" name="G3 (Bethesda)">
        <title>Whole-genome sequence and methylome profiling of the almond [Prunus dulcis (Mill.) D.A. Webb] cultivar 'Nonpareil'.</title>
        <authorList>
            <person name="D'Amico-Willman K.M."/>
            <person name="Ouma W.Z."/>
            <person name="Meulia T."/>
            <person name="Sideli G.M."/>
            <person name="Gradziel T.M."/>
            <person name="Fresnedo-Ramirez J."/>
        </authorList>
    </citation>
    <scope>NUCLEOTIDE SEQUENCE [LARGE SCALE GENOMIC DNA]</scope>
    <source>
        <strain evidence="2">Clone GOH B32 T37-40</strain>
    </source>
</reference>
<proteinExistence type="predicted"/>
<keyword evidence="3" id="KW-1185">Reference proteome</keyword>
<evidence type="ECO:0000313" key="2">
    <source>
        <dbReference type="EMBL" id="KAI5313367.1"/>
    </source>
</evidence>
<protein>
    <recommendedName>
        <fullName evidence="1">DUF4218 domain-containing protein</fullName>
    </recommendedName>
</protein>
<sequence>MFTLRAAIIWTVNDFPAYAMVSGWSTKGYMACPVCKEDVTSGWHARKVCYLGHRRWLPWDHEWPEKDKEFDGNTERLLRPREWPGDEILEELNRLDFAPFGKRISRTRPSTHMNWTHKPMFFELPYWLKLKLRHNLDVMHVEKNVFDILVGTILDIEGKTKDTIKARLDLERMGIQRGLWMNRDNDKARRDLAFFSMKPNDKKEFLKFVSSVKFPDGYASNIARCVNVDGGKFTGLKSHDCHVFMQRLLPVDIFQLRPDIVQVLCKLEMIFPPAFFTSMMHVMVHLPDEALLAGPVNYCWMYPIERLFGELKKSVRSRVKPEGSIIEAWVQYESLTPDMMFVVSLISKYMSNPTKPHMEATKRILRYLRGTTDFGVFYKKGGKGELNVYTDSDYAGDQEDRKSTSDYVFLFSSGAVYRSSKKQPIVTLSTIEAEFIAATSCACQVVWLRRIFEMLGKKQDRPTIVHYDSSSAIKLAKNPVMHGCSKHIDIRFHFLHELIKVGTVEMVHCNSQEQIGDVMTKPLKLDAFVKLRSMLGVCPEPCVN</sequence>
<dbReference type="PANTHER" id="PTHR10775:SF185">
    <property type="entry name" value="OS08G0208400 PROTEIN"/>
    <property type="match status" value="1"/>
</dbReference>
<dbReference type="Pfam" id="PF02992">
    <property type="entry name" value="Transposase_21"/>
    <property type="match status" value="1"/>
</dbReference>
<dbReference type="InterPro" id="IPR025452">
    <property type="entry name" value="DUF4218"/>
</dbReference>
<feature type="domain" description="DUF4218" evidence="1">
    <location>
        <begin position="252"/>
        <end position="337"/>
    </location>
</feature>
<dbReference type="Proteomes" id="UP001054821">
    <property type="component" value="Chromosome 8"/>
</dbReference>
<accession>A0AAD4UX23</accession>
<dbReference type="InterPro" id="IPR004242">
    <property type="entry name" value="Transposase_21"/>
</dbReference>
<evidence type="ECO:0000313" key="3">
    <source>
        <dbReference type="Proteomes" id="UP001054821"/>
    </source>
</evidence>
<comment type="caution">
    <text evidence="2">The sequence shown here is derived from an EMBL/GenBank/DDBJ whole genome shotgun (WGS) entry which is preliminary data.</text>
</comment>
<dbReference type="CDD" id="cd09272">
    <property type="entry name" value="RNase_HI_RT_Ty1"/>
    <property type="match status" value="1"/>
</dbReference>
<organism evidence="2 3">
    <name type="scientific">Prunus dulcis</name>
    <name type="common">Almond</name>
    <name type="synonym">Amygdalus dulcis</name>
    <dbReference type="NCBI Taxonomy" id="3755"/>
    <lineage>
        <taxon>Eukaryota</taxon>
        <taxon>Viridiplantae</taxon>
        <taxon>Streptophyta</taxon>
        <taxon>Embryophyta</taxon>
        <taxon>Tracheophyta</taxon>
        <taxon>Spermatophyta</taxon>
        <taxon>Magnoliopsida</taxon>
        <taxon>eudicotyledons</taxon>
        <taxon>Gunneridae</taxon>
        <taxon>Pentapetalae</taxon>
        <taxon>rosids</taxon>
        <taxon>fabids</taxon>
        <taxon>Rosales</taxon>
        <taxon>Rosaceae</taxon>
        <taxon>Amygdaloideae</taxon>
        <taxon>Amygdaleae</taxon>
        <taxon>Prunus</taxon>
    </lineage>
</organism>
<name>A0AAD4UX23_PRUDU</name>
<evidence type="ECO:0000259" key="1">
    <source>
        <dbReference type="Pfam" id="PF13960"/>
    </source>
</evidence>
<dbReference type="Pfam" id="PF13960">
    <property type="entry name" value="DUF4218"/>
    <property type="match status" value="1"/>
</dbReference>
<dbReference type="PANTHER" id="PTHR10775">
    <property type="entry name" value="OS08G0208400 PROTEIN"/>
    <property type="match status" value="1"/>
</dbReference>
<dbReference type="AlphaFoldDB" id="A0AAD4UX23"/>